<proteinExistence type="predicted"/>
<dbReference type="Proteomes" id="UP000499080">
    <property type="component" value="Unassembled WGS sequence"/>
</dbReference>
<sequence>MDSLEVREPVISSEKSYHRYNRTFPERNNTILRLDGKDWNRPSHKGESRAPIDVADKSKKKFEKVKKVGVNCFQLTYLDNHRFSADEAESIFQMSKDLSHADFGYVFWCRRSRIHKHARG</sequence>
<dbReference type="AlphaFoldDB" id="A0A4Y2GP15"/>
<organism evidence="1 2">
    <name type="scientific">Araneus ventricosus</name>
    <name type="common">Orbweaver spider</name>
    <name type="synonym">Epeira ventricosa</name>
    <dbReference type="NCBI Taxonomy" id="182803"/>
    <lineage>
        <taxon>Eukaryota</taxon>
        <taxon>Metazoa</taxon>
        <taxon>Ecdysozoa</taxon>
        <taxon>Arthropoda</taxon>
        <taxon>Chelicerata</taxon>
        <taxon>Arachnida</taxon>
        <taxon>Araneae</taxon>
        <taxon>Araneomorphae</taxon>
        <taxon>Entelegynae</taxon>
        <taxon>Araneoidea</taxon>
        <taxon>Araneidae</taxon>
        <taxon>Araneus</taxon>
    </lineage>
</organism>
<dbReference type="EMBL" id="BGPR01001461">
    <property type="protein sequence ID" value="GBM54499.1"/>
    <property type="molecule type" value="Genomic_DNA"/>
</dbReference>
<name>A0A4Y2GP15_ARAVE</name>
<evidence type="ECO:0000313" key="2">
    <source>
        <dbReference type="Proteomes" id="UP000499080"/>
    </source>
</evidence>
<gene>
    <name evidence="1" type="ORF">AVEN_189533_1</name>
</gene>
<reference evidence="1 2" key="1">
    <citation type="journal article" date="2019" name="Sci. Rep.">
        <title>Orb-weaving spider Araneus ventricosus genome elucidates the spidroin gene catalogue.</title>
        <authorList>
            <person name="Kono N."/>
            <person name="Nakamura H."/>
            <person name="Ohtoshi R."/>
            <person name="Moran D.A.P."/>
            <person name="Shinohara A."/>
            <person name="Yoshida Y."/>
            <person name="Fujiwara M."/>
            <person name="Mori M."/>
            <person name="Tomita M."/>
            <person name="Arakawa K."/>
        </authorList>
    </citation>
    <scope>NUCLEOTIDE SEQUENCE [LARGE SCALE GENOMIC DNA]</scope>
</reference>
<protein>
    <submittedName>
        <fullName evidence="1">Uncharacterized protein</fullName>
    </submittedName>
</protein>
<accession>A0A4Y2GP15</accession>
<comment type="caution">
    <text evidence="1">The sequence shown here is derived from an EMBL/GenBank/DDBJ whole genome shotgun (WGS) entry which is preliminary data.</text>
</comment>
<keyword evidence="2" id="KW-1185">Reference proteome</keyword>
<evidence type="ECO:0000313" key="1">
    <source>
        <dbReference type="EMBL" id="GBM54499.1"/>
    </source>
</evidence>